<evidence type="ECO:0000259" key="1">
    <source>
        <dbReference type="Pfam" id="PF12937"/>
    </source>
</evidence>
<organism evidence="2 3">
    <name type="scientific">Rhodocollybia butyracea</name>
    <dbReference type="NCBI Taxonomy" id="206335"/>
    <lineage>
        <taxon>Eukaryota</taxon>
        <taxon>Fungi</taxon>
        <taxon>Dikarya</taxon>
        <taxon>Basidiomycota</taxon>
        <taxon>Agaricomycotina</taxon>
        <taxon>Agaricomycetes</taxon>
        <taxon>Agaricomycetidae</taxon>
        <taxon>Agaricales</taxon>
        <taxon>Marasmiineae</taxon>
        <taxon>Omphalotaceae</taxon>
        <taxon>Rhodocollybia</taxon>
    </lineage>
</organism>
<evidence type="ECO:0000313" key="3">
    <source>
        <dbReference type="Proteomes" id="UP000772434"/>
    </source>
</evidence>
<dbReference type="OrthoDB" id="3047302at2759"/>
<dbReference type="Proteomes" id="UP000772434">
    <property type="component" value="Unassembled WGS sequence"/>
</dbReference>
<feature type="domain" description="F-box" evidence="1">
    <location>
        <begin position="15"/>
        <end position="76"/>
    </location>
</feature>
<keyword evidence="3" id="KW-1185">Reference proteome</keyword>
<dbReference type="InterPro" id="IPR001810">
    <property type="entry name" value="F-box_dom"/>
</dbReference>
<dbReference type="InterPro" id="IPR032675">
    <property type="entry name" value="LRR_dom_sf"/>
</dbReference>
<dbReference type="AlphaFoldDB" id="A0A9P5U5S3"/>
<proteinExistence type="predicted"/>
<reference evidence="2" key="1">
    <citation type="submission" date="2020-11" db="EMBL/GenBank/DDBJ databases">
        <authorList>
            <consortium name="DOE Joint Genome Institute"/>
            <person name="Ahrendt S."/>
            <person name="Riley R."/>
            <person name="Andreopoulos W."/>
            <person name="Labutti K."/>
            <person name="Pangilinan J."/>
            <person name="Ruiz-Duenas F.J."/>
            <person name="Barrasa J.M."/>
            <person name="Sanchez-Garcia M."/>
            <person name="Camarero S."/>
            <person name="Miyauchi S."/>
            <person name="Serrano A."/>
            <person name="Linde D."/>
            <person name="Babiker R."/>
            <person name="Drula E."/>
            <person name="Ayuso-Fernandez I."/>
            <person name="Pacheco R."/>
            <person name="Padilla G."/>
            <person name="Ferreira P."/>
            <person name="Barriuso J."/>
            <person name="Kellner H."/>
            <person name="Castanera R."/>
            <person name="Alfaro M."/>
            <person name="Ramirez L."/>
            <person name="Pisabarro A.G."/>
            <person name="Kuo A."/>
            <person name="Tritt A."/>
            <person name="Lipzen A."/>
            <person name="He G."/>
            <person name="Yan M."/>
            <person name="Ng V."/>
            <person name="Cullen D."/>
            <person name="Martin F."/>
            <person name="Rosso M.-N."/>
            <person name="Henrissat B."/>
            <person name="Hibbett D."/>
            <person name="Martinez A.T."/>
            <person name="Grigoriev I.V."/>
        </authorList>
    </citation>
    <scope>NUCLEOTIDE SEQUENCE</scope>
    <source>
        <strain evidence="2">AH 40177</strain>
    </source>
</reference>
<dbReference type="EMBL" id="JADNRY010000075">
    <property type="protein sequence ID" value="KAF9067276.1"/>
    <property type="molecule type" value="Genomic_DNA"/>
</dbReference>
<name>A0A9P5U5S3_9AGAR</name>
<evidence type="ECO:0000313" key="2">
    <source>
        <dbReference type="EMBL" id="KAF9067276.1"/>
    </source>
</evidence>
<comment type="caution">
    <text evidence="2">The sequence shown here is derived from an EMBL/GenBank/DDBJ whole genome shotgun (WGS) entry which is preliminary data.</text>
</comment>
<dbReference type="SUPFAM" id="SSF52047">
    <property type="entry name" value="RNI-like"/>
    <property type="match status" value="1"/>
</dbReference>
<sequence>MDSYSGSPGSSSPIRTLPVEVLTEIFGYCSSKSPSSHAVTLTRPGELDVPIQAVSSTCSKWRSIVCTQSTFWSSYDLNLTYITGPKIFDLLIMYIGRSGTAKLRLGIACPEMNADQGSETSQSSEDADLLPTRLAFLAVLLDNSSRWHDVFLDMSSSVFAYAVSRLELRGKPKEDGYFPNLEKLYCQDQESEHYYLDGDPETGRSLFDIFQPCPRLRDLTAHDSWVTDPIDYSHLTNLDLMFYRGRSLSTLLSRCPNLKEFSLAYCSIPDEDDFDYDESARVWSKNHPFSHRSLVTLILPMYEHFGCAIWEDLCFPSVNTLTIDQIGDDEAGMAELVDLVSRSRCNLRTMAIGKMPLGALFKLLSIAPSLERLKLARHYTVHAWETNPTTMFLPLFKKETQHLVPALSLQIELGASSFVDRPATRDVPQHIHDMVVSRLGEVPTQLSFVVTALESKQTMELNFGFLFEFFGARFRDITQPLPYETYSLALTLGGRGS</sequence>
<dbReference type="Pfam" id="PF12937">
    <property type="entry name" value="F-box-like"/>
    <property type="match status" value="1"/>
</dbReference>
<accession>A0A9P5U5S3</accession>
<gene>
    <name evidence="2" type="ORF">BDP27DRAFT_1449119</name>
</gene>
<dbReference type="Gene3D" id="3.80.10.10">
    <property type="entry name" value="Ribonuclease Inhibitor"/>
    <property type="match status" value="1"/>
</dbReference>
<protein>
    <recommendedName>
        <fullName evidence="1">F-box domain-containing protein</fullName>
    </recommendedName>
</protein>